<dbReference type="InParanoid" id="G0EG14"/>
<proteinExistence type="predicted"/>
<name>G0EG14_PYRF1</name>
<organism evidence="1 2">
    <name type="scientific">Pyrolobus fumarii (strain DSM 11204 / 1A)</name>
    <dbReference type="NCBI Taxonomy" id="694429"/>
    <lineage>
        <taxon>Archaea</taxon>
        <taxon>Thermoproteota</taxon>
        <taxon>Thermoprotei</taxon>
        <taxon>Desulfurococcales</taxon>
        <taxon>Pyrodictiaceae</taxon>
        <taxon>Pyrolobus</taxon>
    </lineage>
</organism>
<dbReference type="STRING" id="694429.Pyrfu_1256"/>
<keyword evidence="2" id="KW-1185">Reference proteome</keyword>
<sequence length="170" mass="19820">MLIELIMCEYNRFRSSNPFGEIHVLPIEPGVRLAMSVSNPEDTLRNIVRSKIVFRALRHVVKRVESFNSGRFPVAIELVGLGGSALLAEDVGDIDVVLGCSVKREYVAEWKSFKRLLHEKLGELWLIITEVSSRRGRATIDAIISEYYDRLRELGFKDWWIREWFRWLRV</sequence>
<dbReference type="EMBL" id="CP002838">
    <property type="protein sequence ID" value="AEM39115.1"/>
    <property type="molecule type" value="Genomic_DNA"/>
</dbReference>
<evidence type="ECO:0000313" key="1">
    <source>
        <dbReference type="EMBL" id="AEM39115.1"/>
    </source>
</evidence>
<dbReference type="AlphaFoldDB" id="G0EG14"/>
<dbReference type="eggNOG" id="ENOG502N5BB">
    <property type="taxonomic scope" value="Archaea"/>
</dbReference>
<dbReference type="Proteomes" id="UP000001037">
    <property type="component" value="Chromosome"/>
</dbReference>
<evidence type="ECO:0000313" key="2">
    <source>
        <dbReference type="Proteomes" id="UP000001037"/>
    </source>
</evidence>
<dbReference type="KEGG" id="pfm:Pyrfu_1256"/>
<dbReference type="HOGENOM" id="CLU_1567225_0_0_2"/>
<gene>
    <name evidence="1" type="ordered locus">Pyrfu_1256</name>
</gene>
<accession>G0EG14</accession>
<reference evidence="1 2" key="1">
    <citation type="journal article" date="2011" name="Stand. Genomic Sci.">
        <title>Complete genome sequence of the hyperthermophilic chemolithoautotroph Pyrolobus fumarii type strain (1A).</title>
        <authorList>
            <person name="Anderson I."/>
            <person name="Goker M."/>
            <person name="Nolan M."/>
            <person name="Lucas S."/>
            <person name="Hammon N."/>
            <person name="Deshpande S."/>
            <person name="Cheng J.F."/>
            <person name="Tapia R."/>
            <person name="Han C."/>
            <person name="Goodwin L."/>
            <person name="Pitluck S."/>
            <person name="Huntemann M."/>
            <person name="Liolios K."/>
            <person name="Ivanova N."/>
            <person name="Pagani I."/>
            <person name="Mavromatis K."/>
            <person name="Ovchinikova G."/>
            <person name="Pati A."/>
            <person name="Chen A."/>
            <person name="Palaniappan K."/>
            <person name="Land M."/>
            <person name="Hauser L."/>
            <person name="Brambilla E.M."/>
            <person name="Huber H."/>
            <person name="Yasawong M."/>
            <person name="Rohde M."/>
            <person name="Spring S."/>
            <person name="Abt B."/>
            <person name="Sikorski J."/>
            <person name="Wirth R."/>
            <person name="Detter J.C."/>
            <person name="Woyke T."/>
            <person name="Bristow J."/>
            <person name="Eisen J.A."/>
            <person name="Markowitz V."/>
            <person name="Hugenholtz P."/>
            <person name="Kyrpides N.C."/>
            <person name="Klenk H.P."/>
            <person name="Lapidus A."/>
        </authorList>
    </citation>
    <scope>NUCLEOTIDE SEQUENCE [LARGE SCALE GENOMIC DNA]</scope>
    <source>
        <strain evidence="2">DSM 11204 / 1A</strain>
    </source>
</reference>
<protein>
    <submittedName>
        <fullName evidence="1">Uncharacterized protein</fullName>
    </submittedName>
</protein>